<reference evidence="1" key="1">
    <citation type="submission" date="2021-06" db="EMBL/GenBank/DDBJ databases">
        <authorList>
            <person name="Kallberg Y."/>
            <person name="Tangrot J."/>
            <person name="Rosling A."/>
        </authorList>
    </citation>
    <scope>NUCLEOTIDE SEQUENCE</scope>
    <source>
        <strain evidence="1">FL966</strain>
    </source>
</reference>
<keyword evidence="2" id="KW-1185">Reference proteome</keyword>
<sequence>TIIGELNEGGCLKYRIDVDQLKNVTIDVLAGNLYYEKQNVLVNEGLSSNDELPIISLEHSDNDESKGTIYNY</sequence>
<name>A0A9N9CKK0_9GLOM</name>
<dbReference type="OrthoDB" id="10503833at2759"/>
<dbReference type="Proteomes" id="UP000789759">
    <property type="component" value="Unassembled WGS sequence"/>
</dbReference>
<organism evidence="1 2">
    <name type="scientific">Cetraspora pellucida</name>
    <dbReference type="NCBI Taxonomy" id="1433469"/>
    <lineage>
        <taxon>Eukaryota</taxon>
        <taxon>Fungi</taxon>
        <taxon>Fungi incertae sedis</taxon>
        <taxon>Mucoromycota</taxon>
        <taxon>Glomeromycotina</taxon>
        <taxon>Glomeromycetes</taxon>
        <taxon>Diversisporales</taxon>
        <taxon>Gigasporaceae</taxon>
        <taxon>Cetraspora</taxon>
    </lineage>
</organism>
<feature type="non-terminal residue" evidence="1">
    <location>
        <position position="72"/>
    </location>
</feature>
<gene>
    <name evidence="1" type="ORF">CPELLU_LOCUS7269</name>
</gene>
<dbReference type="AlphaFoldDB" id="A0A9N9CKK0"/>
<proteinExistence type="predicted"/>
<comment type="caution">
    <text evidence="1">The sequence shown here is derived from an EMBL/GenBank/DDBJ whole genome shotgun (WGS) entry which is preliminary data.</text>
</comment>
<dbReference type="EMBL" id="CAJVQA010004813">
    <property type="protein sequence ID" value="CAG8607072.1"/>
    <property type="molecule type" value="Genomic_DNA"/>
</dbReference>
<accession>A0A9N9CKK0</accession>
<evidence type="ECO:0000313" key="1">
    <source>
        <dbReference type="EMBL" id="CAG8607072.1"/>
    </source>
</evidence>
<evidence type="ECO:0000313" key="2">
    <source>
        <dbReference type="Proteomes" id="UP000789759"/>
    </source>
</evidence>
<protein>
    <submittedName>
        <fullName evidence="1">8604_t:CDS:1</fullName>
    </submittedName>
</protein>